<sequence length="226" mass="25579">MLAQHQEGKSSQNVGIKNDAVYQLVCDSFDMLVIDLLSVRQALIKDGGLLCLLKKNPDRLRRCEASEIETVGVHIGSLVDVEDLERFVAEAEDRQRKQIAQKINSALELLVPSGESGTKEGVEALIKRFIKETEPLERDRNRFRAHRYEQNFNKQSFQPLSTLKAQLDAFERLLGALHIVLERPIDDFVDEDGESLLFEERMFVADIQGTAEDLADIIVNGRTSKQ</sequence>
<comment type="caution">
    <text evidence="1">The sequence shown here is derived from an EMBL/GenBank/DDBJ whole genome shotgun (WGS) entry which is preliminary data.</text>
</comment>
<dbReference type="EMBL" id="JPMI01000109">
    <property type="protein sequence ID" value="KFA92065.1"/>
    <property type="molecule type" value="Genomic_DNA"/>
</dbReference>
<protein>
    <recommendedName>
        <fullName evidence="3">HEPN AbiU2-like domain-containing protein</fullName>
    </recommendedName>
</protein>
<dbReference type="Proteomes" id="UP000028547">
    <property type="component" value="Unassembled WGS sequence"/>
</dbReference>
<reference evidence="1 2" key="1">
    <citation type="submission" date="2014-07" db="EMBL/GenBank/DDBJ databases">
        <title>Draft Genome Sequence of Gephyronic Acid Producer, Cystobacter violaceus Strain Cb vi76.</title>
        <authorList>
            <person name="Stevens D.C."/>
            <person name="Young J."/>
            <person name="Carmichael R."/>
            <person name="Tan J."/>
            <person name="Taylor R.E."/>
        </authorList>
    </citation>
    <scope>NUCLEOTIDE SEQUENCE [LARGE SCALE GENOMIC DNA]</scope>
    <source>
        <strain evidence="1 2">Cb vi76</strain>
    </source>
</reference>
<dbReference type="AlphaFoldDB" id="A0A084SUD0"/>
<proteinExistence type="predicted"/>
<gene>
    <name evidence="1" type="ORF">Q664_17250</name>
</gene>
<name>A0A084SUD0_9BACT</name>
<evidence type="ECO:0008006" key="3">
    <source>
        <dbReference type="Google" id="ProtNLM"/>
    </source>
</evidence>
<accession>A0A084SUD0</accession>
<evidence type="ECO:0000313" key="1">
    <source>
        <dbReference type="EMBL" id="KFA92065.1"/>
    </source>
</evidence>
<organism evidence="1 2">
    <name type="scientific">Archangium violaceum Cb vi76</name>
    <dbReference type="NCBI Taxonomy" id="1406225"/>
    <lineage>
        <taxon>Bacteria</taxon>
        <taxon>Pseudomonadati</taxon>
        <taxon>Myxococcota</taxon>
        <taxon>Myxococcia</taxon>
        <taxon>Myxococcales</taxon>
        <taxon>Cystobacterineae</taxon>
        <taxon>Archangiaceae</taxon>
        <taxon>Archangium</taxon>
    </lineage>
</organism>
<evidence type="ECO:0000313" key="2">
    <source>
        <dbReference type="Proteomes" id="UP000028547"/>
    </source>
</evidence>